<dbReference type="EMBL" id="JAFIMR010000003">
    <property type="protein sequence ID" value="KAI1880005.1"/>
    <property type="molecule type" value="Genomic_DNA"/>
</dbReference>
<comment type="caution">
    <text evidence="2">The sequence shown here is derived from an EMBL/GenBank/DDBJ whole genome shotgun (WGS) entry which is preliminary data.</text>
</comment>
<organism evidence="2 3">
    <name type="scientific">Neoarthrinium moseri</name>
    <dbReference type="NCBI Taxonomy" id="1658444"/>
    <lineage>
        <taxon>Eukaryota</taxon>
        <taxon>Fungi</taxon>
        <taxon>Dikarya</taxon>
        <taxon>Ascomycota</taxon>
        <taxon>Pezizomycotina</taxon>
        <taxon>Sordariomycetes</taxon>
        <taxon>Xylariomycetidae</taxon>
        <taxon>Amphisphaeriales</taxon>
        <taxon>Apiosporaceae</taxon>
        <taxon>Neoarthrinium</taxon>
    </lineage>
</organism>
<sequence length="460" mass="51719">MSETQDLMSVNLTLATNWTAPSLSLLNFTSQDCDEATAWAGASSEAFVTDWNKMSEIPLGLSIPYLRALLPNYWAPATETDLTLWYMQLVHNETFRNASNGYNFAMAYLLSYPMTDACGSMICLKLGWEGDPDVSGEGMIVSYYFAAGLSTIYFAVLIWSIVGRFGHVLLDHPKVERTVSCFKESINTFLDASLIFSVAMLGAAVVRFATIRTDPNEDHSAYATLGSVAMSSFSVLPAVILQTVTDGQRTHVLRQILWFAVIVMTVGLDIMYRKTYKDPSDIDPDDLRGQYPPSQIAWLNLCENEELRDRLRMAVTGTHALLAINTLWWVYYLLVTVLPLEVHTKMGETRIGTFFAHCRRWLRALDGIACMAMMWLLLSLFERYRHYVQLLAGRSDQDTEWTFGQVLALATWAPVLVEFWSILLYGPEKGLSRKLSSNYEVVAVTTSDGQEKGTPRDDRG</sequence>
<feature type="transmembrane region" description="Helical" evidence="1">
    <location>
        <begin position="186"/>
        <end position="209"/>
    </location>
</feature>
<protein>
    <submittedName>
        <fullName evidence="2">Uncharacterized protein</fullName>
    </submittedName>
</protein>
<feature type="transmembrane region" description="Helical" evidence="1">
    <location>
        <begin position="140"/>
        <end position="165"/>
    </location>
</feature>
<accession>A0A9P9WVS0</accession>
<name>A0A9P9WVS0_9PEZI</name>
<evidence type="ECO:0000256" key="1">
    <source>
        <dbReference type="SAM" id="Phobius"/>
    </source>
</evidence>
<dbReference type="AlphaFoldDB" id="A0A9P9WVS0"/>
<keyword evidence="1" id="KW-0812">Transmembrane</keyword>
<feature type="transmembrane region" description="Helical" evidence="1">
    <location>
        <begin position="256"/>
        <end position="272"/>
    </location>
</feature>
<feature type="transmembrane region" description="Helical" evidence="1">
    <location>
        <begin position="401"/>
        <end position="425"/>
    </location>
</feature>
<reference evidence="2" key="1">
    <citation type="submission" date="2021-03" db="EMBL/GenBank/DDBJ databases">
        <title>Revisited historic fungal species revealed as producer of novel bioactive compounds through whole genome sequencing and comparative genomics.</title>
        <authorList>
            <person name="Vignolle G.A."/>
            <person name="Hochenegger N."/>
            <person name="Mach R.L."/>
            <person name="Mach-Aigner A.R."/>
            <person name="Javad Rahimi M."/>
            <person name="Salim K.A."/>
            <person name="Chan C.M."/>
            <person name="Lim L.B.L."/>
            <person name="Cai F."/>
            <person name="Druzhinina I.S."/>
            <person name="U'Ren J.M."/>
            <person name="Derntl C."/>
        </authorList>
    </citation>
    <scope>NUCLEOTIDE SEQUENCE</scope>
    <source>
        <strain evidence="2">TUCIM 5799</strain>
    </source>
</reference>
<evidence type="ECO:0000313" key="2">
    <source>
        <dbReference type="EMBL" id="KAI1880005.1"/>
    </source>
</evidence>
<feature type="transmembrane region" description="Helical" evidence="1">
    <location>
        <begin position="320"/>
        <end position="340"/>
    </location>
</feature>
<keyword evidence="1" id="KW-1133">Transmembrane helix</keyword>
<evidence type="ECO:0000313" key="3">
    <source>
        <dbReference type="Proteomes" id="UP000829685"/>
    </source>
</evidence>
<dbReference type="Proteomes" id="UP000829685">
    <property type="component" value="Unassembled WGS sequence"/>
</dbReference>
<feature type="transmembrane region" description="Helical" evidence="1">
    <location>
        <begin position="221"/>
        <end position="244"/>
    </location>
</feature>
<gene>
    <name evidence="2" type="ORF">JX265_001626</name>
</gene>
<proteinExistence type="predicted"/>
<keyword evidence="3" id="KW-1185">Reference proteome</keyword>
<feature type="transmembrane region" description="Helical" evidence="1">
    <location>
        <begin position="105"/>
        <end position="128"/>
    </location>
</feature>
<keyword evidence="1" id="KW-0472">Membrane</keyword>
<feature type="transmembrane region" description="Helical" evidence="1">
    <location>
        <begin position="361"/>
        <end position="381"/>
    </location>
</feature>